<keyword evidence="5 7" id="KW-0012">Acyltransferase</keyword>
<protein>
    <submittedName>
        <fullName evidence="7">2-acyl-glycerophospho-ethanolamine acyltransferase</fullName>
    </submittedName>
</protein>
<dbReference type="PANTHER" id="PTHR37323:SF1">
    <property type="entry name" value="L-ORNITHINE N(ALPHA)-ACYLTRANSFERASE"/>
    <property type="match status" value="1"/>
</dbReference>
<evidence type="ECO:0000256" key="2">
    <source>
        <dbReference type="ARBA" id="ARBA00022516"/>
    </source>
</evidence>
<dbReference type="RefSeq" id="WP_075539962.1">
    <property type="nucleotide sequence ID" value="NZ_CP053844.1"/>
</dbReference>
<dbReference type="InterPro" id="IPR016181">
    <property type="entry name" value="Acyl_CoA_acyltransferase"/>
</dbReference>
<gene>
    <name evidence="7" type="ORF">ERS672216_00346</name>
</gene>
<evidence type="ECO:0000256" key="5">
    <source>
        <dbReference type="ARBA" id="ARBA00023315"/>
    </source>
</evidence>
<keyword evidence="4" id="KW-0443">Lipid metabolism</keyword>
<keyword evidence="8" id="KW-1185">Reference proteome</keyword>
<dbReference type="GO" id="GO:0016746">
    <property type="term" value="F:acyltransferase activity"/>
    <property type="evidence" value="ECO:0007669"/>
    <property type="project" value="UniProtKB-KW"/>
</dbReference>
<evidence type="ECO:0000256" key="1">
    <source>
        <dbReference type="ARBA" id="ARBA00005189"/>
    </source>
</evidence>
<evidence type="ECO:0000256" key="4">
    <source>
        <dbReference type="ARBA" id="ARBA00023098"/>
    </source>
</evidence>
<dbReference type="Pfam" id="PF19576">
    <property type="entry name" value="Acyltransf_2"/>
    <property type="match status" value="1"/>
</dbReference>
<dbReference type="CDD" id="cd07986">
    <property type="entry name" value="LPLAT_ACT14924-like"/>
    <property type="match status" value="1"/>
</dbReference>
<dbReference type="GO" id="GO:0006629">
    <property type="term" value="P:lipid metabolic process"/>
    <property type="evidence" value="ECO:0007669"/>
    <property type="project" value="UniProtKB-KW"/>
</dbReference>
<dbReference type="PANTHER" id="PTHR37323">
    <property type="entry name" value="GCN5-RELATED N-ACETYLTRANSFERASE"/>
    <property type="match status" value="1"/>
</dbReference>
<organism evidence="7 8">
    <name type="scientific">Campylobacter geochelonis</name>
    <dbReference type="NCBI Taxonomy" id="1780362"/>
    <lineage>
        <taxon>Bacteria</taxon>
        <taxon>Pseudomonadati</taxon>
        <taxon>Campylobacterota</taxon>
        <taxon>Epsilonproteobacteria</taxon>
        <taxon>Campylobacterales</taxon>
        <taxon>Campylobacteraceae</taxon>
        <taxon>Campylobacter</taxon>
    </lineage>
</organism>
<keyword evidence="2" id="KW-0444">Lipid biosynthesis</keyword>
<dbReference type="SUPFAM" id="SSF55729">
    <property type="entry name" value="Acyl-CoA N-acyltransferases (Nat)"/>
    <property type="match status" value="1"/>
</dbReference>
<sequence>MIDFELILREKIPTFFEKYPKFISNLVVKIVKKLFYQDEINDFLQNHSALKNVEFIDATLKYFKFTYKIDNASLENIPQSGRVIFIANHPLGALDALSLLNLIGKIRSDVKIIANEFLMEIKPLNQMFIPVDNISNHSSKSTLSAIDAHLKNEGAIIIFPAGEVSRARGLAIKDVKWKSGFLRFAKKSQAPIVPIFIRGRNSPLFYAVSMIYKPLAGLLLGHELFNKQNRSISIKIGEMIPYQNLIMPEITSENNTLKLIQKHLYNIGKGKKAIFKTQQCLIKKINPNDVNDEVLTGLKLGKTRDNKAIFLCQTKPNSPLLLEIGRLRELTFRRVGEGTGKSCDIDEFDLYYKHLVLFDEVEKEIVGAYRLGESSAIKPTYDTQKLYTQTLFEFDKNAKPLFENSIELGRSFVQPKFWGTRALDYLWYGIGAYVRKFPQTRYLFGPVSISGAYPKTAHDMMVFFYKKYFSAPQIMVTSKHRYFIGHNEFKELNELFVGQNYEEDFKILKESLGHYNLSVPTLYKQYSELCDDNGVLFLDFGTDVDFENCTDGFILVDITKIKEVKRKRYIQSED</sequence>
<dbReference type="Pfam" id="PF13444">
    <property type="entry name" value="Acetyltransf_5"/>
    <property type="match status" value="1"/>
</dbReference>
<dbReference type="InterPro" id="IPR052351">
    <property type="entry name" value="Ornithine_N-alpha-AT"/>
</dbReference>
<evidence type="ECO:0000256" key="3">
    <source>
        <dbReference type="ARBA" id="ARBA00022679"/>
    </source>
</evidence>
<comment type="pathway">
    <text evidence="1">Lipid metabolism.</text>
</comment>
<dbReference type="EMBL" id="FIZP01000001">
    <property type="protein sequence ID" value="CZE46395.1"/>
    <property type="molecule type" value="Genomic_DNA"/>
</dbReference>
<dbReference type="AlphaFoldDB" id="A0A128EBQ9"/>
<keyword evidence="3 7" id="KW-0808">Transferase</keyword>
<dbReference type="Proteomes" id="UP000069632">
    <property type="component" value="Unassembled WGS sequence"/>
</dbReference>
<dbReference type="Gene3D" id="3.40.630.30">
    <property type="match status" value="1"/>
</dbReference>
<feature type="domain" description="Phospholipid/glycerol acyltransferase" evidence="6">
    <location>
        <begin position="83"/>
        <end position="200"/>
    </location>
</feature>
<dbReference type="SMART" id="SM00563">
    <property type="entry name" value="PlsC"/>
    <property type="match status" value="1"/>
</dbReference>
<accession>A0A128EBQ9</accession>
<dbReference type="InterPro" id="IPR045746">
    <property type="entry name" value="ACT14924-like_Acyltransf_dom"/>
</dbReference>
<evidence type="ECO:0000313" key="7">
    <source>
        <dbReference type="EMBL" id="CZE46395.1"/>
    </source>
</evidence>
<dbReference type="InterPro" id="IPR002123">
    <property type="entry name" value="Plipid/glycerol_acylTrfase"/>
</dbReference>
<proteinExistence type="predicted"/>
<name>A0A128EBQ9_9BACT</name>
<reference evidence="7 8" key="1">
    <citation type="submission" date="2016-02" db="EMBL/GenBank/DDBJ databases">
        <authorList>
            <consortium name="Pathogen Informatics"/>
        </authorList>
    </citation>
    <scope>NUCLEOTIDE SEQUENCE [LARGE SCALE GENOMIC DNA]</scope>
    <source>
        <strain evidence="7 8">RC20</strain>
    </source>
</reference>
<evidence type="ECO:0000313" key="8">
    <source>
        <dbReference type="Proteomes" id="UP000069632"/>
    </source>
</evidence>
<evidence type="ECO:0000259" key="6">
    <source>
        <dbReference type="SMART" id="SM00563"/>
    </source>
</evidence>
<dbReference type="OrthoDB" id="1113830at2"/>
<dbReference type="SUPFAM" id="SSF69593">
    <property type="entry name" value="Glycerol-3-phosphate (1)-acyltransferase"/>
    <property type="match status" value="1"/>
</dbReference>